<accession>A0ABW1SZ89</accession>
<protein>
    <submittedName>
        <fullName evidence="1">Uncharacterized protein</fullName>
    </submittedName>
</protein>
<evidence type="ECO:0000313" key="1">
    <source>
        <dbReference type="EMBL" id="MFC6237320.1"/>
    </source>
</evidence>
<dbReference type="Proteomes" id="UP001596138">
    <property type="component" value="Unassembled WGS sequence"/>
</dbReference>
<name>A0ABW1SZ89_9ACTN</name>
<dbReference type="RefSeq" id="WP_386764521.1">
    <property type="nucleotide sequence ID" value="NZ_JBHSTI010000008.1"/>
</dbReference>
<evidence type="ECO:0000313" key="2">
    <source>
        <dbReference type="Proteomes" id="UP001596138"/>
    </source>
</evidence>
<gene>
    <name evidence="1" type="ORF">ACFQGU_05495</name>
</gene>
<proteinExistence type="predicted"/>
<organism evidence="1 2">
    <name type="scientific">Longivirga aurantiaca</name>
    <dbReference type="NCBI Taxonomy" id="1837743"/>
    <lineage>
        <taxon>Bacteria</taxon>
        <taxon>Bacillati</taxon>
        <taxon>Actinomycetota</taxon>
        <taxon>Actinomycetes</taxon>
        <taxon>Sporichthyales</taxon>
        <taxon>Sporichthyaceae</taxon>
        <taxon>Longivirga</taxon>
    </lineage>
</organism>
<reference evidence="2" key="1">
    <citation type="journal article" date="2019" name="Int. J. Syst. Evol. Microbiol.">
        <title>The Global Catalogue of Microorganisms (GCM) 10K type strain sequencing project: providing services to taxonomists for standard genome sequencing and annotation.</title>
        <authorList>
            <consortium name="The Broad Institute Genomics Platform"/>
            <consortium name="The Broad Institute Genome Sequencing Center for Infectious Disease"/>
            <person name="Wu L."/>
            <person name="Ma J."/>
        </authorList>
    </citation>
    <scope>NUCLEOTIDE SEQUENCE [LARGE SCALE GENOMIC DNA]</scope>
    <source>
        <strain evidence="2">CGMCC 4.7317</strain>
    </source>
</reference>
<sequence length="101" mass="10438">MDAITTTTSTVATVTRLATADRIDLDALAHAVAEDGIVSHTPRVLGLVLEARELGVDAGLVSVLADDHASEIARLRAFGYVAASVEALRAPLPHPADILSA</sequence>
<comment type="caution">
    <text evidence="1">The sequence shown here is derived from an EMBL/GenBank/DDBJ whole genome shotgun (WGS) entry which is preliminary data.</text>
</comment>
<keyword evidence="2" id="KW-1185">Reference proteome</keyword>
<dbReference type="EMBL" id="JBHSTI010000008">
    <property type="protein sequence ID" value="MFC6237320.1"/>
    <property type="molecule type" value="Genomic_DNA"/>
</dbReference>